<evidence type="ECO:0000313" key="3">
    <source>
        <dbReference type="Proteomes" id="UP001139646"/>
    </source>
</evidence>
<gene>
    <name evidence="2" type="ORF">L3081_20205</name>
</gene>
<name>A0ABS9X4W1_9GAMM</name>
<keyword evidence="1" id="KW-0732">Signal</keyword>
<reference evidence="2" key="1">
    <citation type="submission" date="2022-01" db="EMBL/GenBank/DDBJ databases">
        <title>Colwellia maritima, isolated from seawater.</title>
        <authorList>
            <person name="Kristyanto S."/>
            <person name="Jung J."/>
            <person name="Jeon C.O."/>
        </authorList>
    </citation>
    <scope>NUCLEOTIDE SEQUENCE</scope>
    <source>
        <strain evidence="2">MSW7</strain>
    </source>
</reference>
<protein>
    <submittedName>
        <fullName evidence="2">Uncharacterized protein</fullName>
    </submittedName>
</protein>
<keyword evidence="3" id="KW-1185">Reference proteome</keyword>
<evidence type="ECO:0000313" key="2">
    <source>
        <dbReference type="EMBL" id="MCI2285277.1"/>
    </source>
</evidence>
<dbReference type="Proteomes" id="UP001139646">
    <property type="component" value="Unassembled WGS sequence"/>
</dbReference>
<feature type="signal peptide" evidence="1">
    <location>
        <begin position="1"/>
        <end position="22"/>
    </location>
</feature>
<evidence type="ECO:0000256" key="1">
    <source>
        <dbReference type="SAM" id="SignalP"/>
    </source>
</evidence>
<dbReference type="EMBL" id="JAKKSL010000004">
    <property type="protein sequence ID" value="MCI2285277.1"/>
    <property type="molecule type" value="Genomic_DNA"/>
</dbReference>
<accession>A0ABS9X4W1</accession>
<organism evidence="2 3">
    <name type="scientific">Colwellia maritima</name>
    <dbReference type="NCBI Taxonomy" id="2912588"/>
    <lineage>
        <taxon>Bacteria</taxon>
        <taxon>Pseudomonadati</taxon>
        <taxon>Pseudomonadota</taxon>
        <taxon>Gammaproteobacteria</taxon>
        <taxon>Alteromonadales</taxon>
        <taxon>Colwelliaceae</taxon>
        <taxon>Colwellia</taxon>
    </lineage>
</organism>
<dbReference type="RefSeq" id="WP_242288091.1">
    <property type="nucleotide sequence ID" value="NZ_JAKKSL010000004.1"/>
</dbReference>
<comment type="caution">
    <text evidence="2">The sequence shown here is derived from an EMBL/GenBank/DDBJ whole genome shotgun (WGS) entry which is preliminary data.</text>
</comment>
<feature type="chain" id="PRO_5046269781" evidence="1">
    <location>
        <begin position="23"/>
        <end position="265"/>
    </location>
</feature>
<sequence length="265" mass="29792">MVKTIRNVILTFVTLLSLNSYSADLKFNADKDLLLLNFDLKTDVDDVHTIAALDLILQSNEFKNINYYAVSGTYGIQAGLYVPRDTLFNIVFKNNWTDAHMHKQNSINNTVKHISKTLSTNGKVWIAEAGQSDFTQELLIALDEFGIPFSKDNIMVVQHSTWNEKETSVDALNFVKAKTTYIKVEDGNKENNGSPGFNNETYPVKNLENEKFISSEAWTEANKISSQYNGVNGRYNNKAISNGGADFSDLVEITSILNIKDTKER</sequence>
<proteinExistence type="predicted"/>